<dbReference type="InterPro" id="IPR003887">
    <property type="entry name" value="LEM_dom"/>
</dbReference>
<dbReference type="Pfam" id="PF12796">
    <property type="entry name" value="Ank_2"/>
    <property type="match status" value="1"/>
</dbReference>
<feature type="region of interest" description="Disordered" evidence="2">
    <location>
        <begin position="200"/>
        <end position="300"/>
    </location>
</feature>
<organism evidence="4 5">
    <name type="scientific">Pseudonaja textilis</name>
    <name type="common">Eastern brown snake</name>
    <dbReference type="NCBI Taxonomy" id="8673"/>
    <lineage>
        <taxon>Eukaryota</taxon>
        <taxon>Metazoa</taxon>
        <taxon>Chordata</taxon>
        <taxon>Craniata</taxon>
        <taxon>Vertebrata</taxon>
        <taxon>Euteleostomi</taxon>
        <taxon>Lepidosauria</taxon>
        <taxon>Squamata</taxon>
        <taxon>Bifurcata</taxon>
        <taxon>Unidentata</taxon>
        <taxon>Episquamata</taxon>
        <taxon>Toxicofera</taxon>
        <taxon>Serpentes</taxon>
        <taxon>Colubroidea</taxon>
        <taxon>Elapidae</taxon>
        <taxon>Hydrophiinae</taxon>
        <taxon>Pseudonaja</taxon>
    </lineage>
</organism>
<dbReference type="Gene3D" id="1.25.40.20">
    <property type="entry name" value="Ankyrin repeat-containing domain"/>
    <property type="match status" value="1"/>
</dbReference>
<dbReference type="Gene3D" id="1.10.720.40">
    <property type="match status" value="1"/>
</dbReference>
<dbReference type="CDD" id="cd12934">
    <property type="entry name" value="LEM"/>
    <property type="match status" value="1"/>
</dbReference>
<dbReference type="GO" id="GO:0005654">
    <property type="term" value="C:nucleoplasm"/>
    <property type="evidence" value="ECO:0007669"/>
    <property type="project" value="TreeGrafter"/>
</dbReference>
<reference evidence="4" key="1">
    <citation type="submission" date="2025-08" db="UniProtKB">
        <authorList>
            <consortium name="Ensembl"/>
        </authorList>
    </citation>
    <scope>IDENTIFICATION</scope>
</reference>
<reference evidence="4" key="2">
    <citation type="submission" date="2025-09" db="UniProtKB">
        <authorList>
            <consortium name="Ensembl"/>
        </authorList>
    </citation>
    <scope>IDENTIFICATION</scope>
</reference>
<feature type="domain" description="LEM" evidence="3">
    <location>
        <begin position="351"/>
        <end position="395"/>
    </location>
</feature>
<dbReference type="PROSITE" id="PS50297">
    <property type="entry name" value="ANK_REP_REGION"/>
    <property type="match status" value="1"/>
</dbReference>
<evidence type="ECO:0000313" key="5">
    <source>
        <dbReference type="Proteomes" id="UP000472273"/>
    </source>
</evidence>
<dbReference type="InterPro" id="IPR011015">
    <property type="entry name" value="LEM/LEM-like_dom_sf"/>
</dbReference>
<dbReference type="PROSITE" id="PS50954">
    <property type="entry name" value="LEM"/>
    <property type="match status" value="1"/>
</dbReference>
<sequence length="615" mass="65827">NWAPYKAALMLPVDSVPLFIQPRIVFAFGLLPPTAGSGLRDPPLGLQGPSRSPCFRARFRLIYLAPMVFPEGADPNLVLPEGVAPMHLAAGLEQENGTRHLCLLLQHGGDPNVRSGEGLTPVHVAASWGCTACLRLLLAEGGDPQLEDQVGPGVPLPLAGEPLPLHNPCSSQWPEGLLQGPSVSLGWSLAASLLEEPLEMPRRVRRSPGPGSPRGGAAGLPAREAEETGEARAPSPPPTTRKPSSNPGPCSLGGGEASRVSFSRLSGRSPPAPGPPGRLSAPRQEVPLSPGGRPVPLSTPEPVEHLYVDEEGGQSLIERHLPPTDDSGPSSSEGSLAGDWQEAGGSGAGAPLNPEHLTDRALVLKLRQLGADPGPVTPLTRGLYVRLLERLSGETAETPGRKGPAGGSLGPELTSALHTYRIPPSQADEMALAAEFDQPDKNRRWREGLLKSSFNYLLLDPRVTRNLPARCQLLSPAEAFQTFVQAVFYVGKGTRGRPYRHLYEALSHYQEGQGTPATQVSSKVRHILEIWAGGQGVVSMHCFQNVVPVEAYTREACMVDAIGLRRLTNQKKGNYYGSVAGWPMKRRRSLGVFLLHRALRIFLAEGERQLRPADI</sequence>
<dbReference type="Pfam" id="PF22945">
    <property type="entry name" value="LEM-3_GIY-YIG"/>
    <property type="match status" value="1"/>
</dbReference>
<evidence type="ECO:0000259" key="3">
    <source>
        <dbReference type="PROSITE" id="PS50954"/>
    </source>
</evidence>
<dbReference type="SUPFAM" id="SSF48403">
    <property type="entry name" value="Ankyrin repeat"/>
    <property type="match status" value="1"/>
</dbReference>
<dbReference type="PROSITE" id="PS50088">
    <property type="entry name" value="ANK_REPEAT"/>
    <property type="match status" value="2"/>
</dbReference>
<dbReference type="InterPro" id="IPR034998">
    <property type="entry name" value="ANKLE1"/>
</dbReference>
<dbReference type="Ensembl" id="ENSPTXT00000022972.1">
    <property type="protein sequence ID" value="ENSPTXP00000022290.1"/>
    <property type="gene ID" value="ENSPTXG00000015413.1"/>
</dbReference>
<dbReference type="InterPro" id="IPR002110">
    <property type="entry name" value="Ankyrin_rpt"/>
</dbReference>
<dbReference type="OMA" id="QGHRDCA"/>
<dbReference type="PANTHER" id="PTHR46427:SF1">
    <property type="entry name" value="ANKYRIN REPEAT AND LEM DOMAIN-CONTAINING PROTEIN 1"/>
    <property type="match status" value="1"/>
</dbReference>
<evidence type="ECO:0000256" key="2">
    <source>
        <dbReference type="SAM" id="MobiDB-lite"/>
    </source>
</evidence>
<proteinExistence type="predicted"/>
<dbReference type="AlphaFoldDB" id="A0A670ZHQ7"/>
<accession>A0A670ZHQ7</accession>
<dbReference type="SUPFAM" id="SSF63451">
    <property type="entry name" value="LEM domain"/>
    <property type="match status" value="1"/>
</dbReference>
<dbReference type="Proteomes" id="UP000472273">
    <property type="component" value="Unplaced"/>
</dbReference>
<dbReference type="GO" id="GO:0004520">
    <property type="term" value="F:DNA endonuclease activity"/>
    <property type="evidence" value="ECO:0007669"/>
    <property type="project" value="TreeGrafter"/>
</dbReference>
<protein>
    <recommendedName>
        <fullName evidence="3">LEM domain-containing protein</fullName>
    </recommendedName>
</protein>
<keyword evidence="1" id="KW-0040">ANK repeat</keyword>
<dbReference type="SMART" id="SM00248">
    <property type="entry name" value="ANK"/>
    <property type="match status" value="2"/>
</dbReference>
<dbReference type="SMART" id="SM00540">
    <property type="entry name" value="LEM"/>
    <property type="match status" value="1"/>
</dbReference>
<dbReference type="Pfam" id="PF03020">
    <property type="entry name" value="LEM"/>
    <property type="match status" value="1"/>
</dbReference>
<dbReference type="GO" id="GO:0005737">
    <property type="term" value="C:cytoplasm"/>
    <property type="evidence" value="ECO:0007669"/>
    <property type="project" value="TreeGrafter"/>
</dbReference>
<dbReference type="InterPro" id="IPR036770">
    <property type="entry name" value="Ankyrin_rpt-contain_sf"/>
</dbReference>
<evidence type="ECO:0000313" key="4">
    <source>
        <dbReference type="Ensembl" id="ENSPTXP00000022290.1"/>
    </source>
</evidence>
<feature type="region of interest" description="Disordered" evidence="2">
    <location>
        <begin position="317"/>
        <end position="354"/>
    </location>
</feature>
<name>A0A670ZHQ7_PSETE</name>
<feature type="repeat" description="ANK" evidence="1">
    <location>
        <begin position="117"/>
        <end position="149"/>
    </location>
</feature>
<dbReference type="PANTHER" id="PTHR46427">
    <property type="entry name" value="ANKYRIN REPEAT AND LEM DOMAIN-CONTAINING PROTEIN 1"/>
    <property type="match status" value="1"/>
</dbReference>
<feature type="repeat" description="ANK" evidence="1">
    <location>
        <begin position="81"/>
        <end position="116"/>
    </location>
</feature>
<dbReference type="CDD" id="cd10454">
    <property type="entry name" value="GIY-YIG_COG3680_Meta"/>
    <property type="match status" value="1"/>
</dbReference>
<dbReference type="GO" id="GO:0000712">
    <property type="term" value="P:resolution of meiotic recombination intermediates"/>
    <property type="evidence" value="ECO:0007669"/>
    <property type="project" value="TreeGrafter"/>
</dbReference>
<keyword evidence="5" id="KW-1185">Reference proteome</keyword>
<evidence type="ECO:0000256" key="1">
    <source>
        <dbReference type="PROSITE-ProRule" id="PRU00023"/>
    </source>
</evidence>
<dbReference type="GeneTree" id="ENSGT00510000049316"/>
<dbReference type="GO" id="GO:0000724">
    <property type="term" value="P:double-strand break repair via homologous recombination"/>
    <property type="evidence" value="ECO:0007669"/>
    <property type="project" value="TreeGrafter"/>
</dbReference>